<sequence length="429" mass="48222">MPWGGSERQQPACKRRQVSKAHGVHIAQRLLWSVQSVAVEFLVGALGRIYAKSSYYGALELDIDWVCPLEMLRFGQGEHAVTLCHWQDRQTRVFQGVDRNQTDPGLGNWRDTLNASGVQCPEWMRHPDTCTARGSRLVETFPGICFPKLRHLSDTSRTTTRNTGKKNNRINLFMGRGSSCVTTPPWSCKITLWIIIASLLFLSAMITGSPVPRMNMETRTRREMQFDPLWSDSSDITELTPGEDMDIMATQSSHYDNTTILKPIGDELADRLPRSVRATAESVKPKKSKKKSTAESVKPKKSKKKSTAESVKPKKSKMSSSKGGEDKQSCSLRTKKMKVSDLGLGYESDELFLFGYCSGTCQETRNEYDITLEHLLDQKKLSHSSHGPISISNLPCCRPTRFHNIVFMDVKYNWRSATKLSAAECECVG</sequence>
<evidence type="ECO:0000313" key="12">
    <source>
        <dbReference type="Proteomes" id="UP000694569"/>
    </source>
</evidence>
<dbReference type="Proteomes" id="UP000694569">
    <property type="component" value="Unplaced"/>
</dbReference>
<dbReference type="GO" id="GO:0008083">
    <property type="term" value="F:growth factor activity"/>
    <property type="evidence" value="ECO:0007669"/>
    <property type="project" value="UniProtKB-KW"/>
</dbReference>
<dbReference type="Ensembl" id="ENSLLET00000034700.1">
    <property type="protein sequence ID" value="ENSLLEP00000033427.1"/>
    <property type="gene ID" value="ENSLLEG00000021160.1"/>
</dbReference>
<evidence type="ECO:0000256" key="5">
    <source>
        <dbReference type="ARBA" id="ARBA00023030"/>
    </source>
</evidence>
<dbReference type="PANTHER" id="PTHR12173:SF10">
    <property type="entry name" value="ARTEMIN ISOFORM X1"/>
    <property type="match status" value="1"/>
</dbReference>
<evidence type="ECO:0000256" key="9">
    <source>
        <dbReference type="SAM" id="Phobius"/>
    </source>
</evidence>
<dbReference type="InterPro" id="IPR029034">
    <property type="entry name" value="Cystine-knot_cytokine"/>
</dbReference>
<organism evidence="11 12">
    <name type="scientific">Leptobrachium leishanense</name>
    <name type="common">Leishan spiny toad</name>
    <dbReference type="NCBI Taxonomy" id="445787"/>
    <lineage>
        <taxon>Eukaryota</taxon>
        <taxon>Metazoa</taxon>
        <taxon>Chordata</taxon>
        <taxon>Craniata</taxon>
        <taxon>Vertebrata</taxon>
        <taxon>Euteleostomi</taxon>
        <taxon>Amphibia</taxon>
        <taxon>Batrachia</taxon>
        <taxon>Anura</taxon>
        <taxon>Pelobatoidea</taxon>
        <taxon>Megophryidae</taxon>
        <taxon>Leptobrachium</taxon>
    </lineage>
</organism>
<keyword evidence="12" id="KW-1185">Reference proteome</keyword>
<evidence type="ECO:0000256" key="4">
    <source>
        <dbReference type="ARBA" id="ARBA00022729"/>
    </source>
</evidence>
<accession>A0A8C5Q893</accession>
<keyword evidence="4" id="KW-0732">Signal</keyword>
<evidence type="ECO:0000256" key="6">
    <source>
        <dbReference type="ARBA" id="ARBA00023157"/>
    </source>
</evidence>
<keyword evidence="6" id="KW-1015">Disulfide bond</keyword>
<reference evidence="11" key="2">
    <citation type="submission" date="2025-09" db="UniProtKB">
        <authorList>
            <consortium name="Ensembl"/>
        </authorList>
    </citation>
    <scope>IDENTIFICATION</scope>
</reference>
<evidence type="ECO:0000256" key="8">
    <source>
        <dbReference type="SAM" id="MobiDB-lite"/>
    </source>
</evidence>
<dbReference type="OrthoDB" id="9936891at2759"/>
<evidence type="ECO:0000259" key="10">
    <source>
        <dbReference type="PROSITE" id="PS51362"/>
    </source>
</evidence>
<dbReference type="GO" id="GO:0030971">
    <property type="term" value="F:receptor tyrosine kinase binding"/>
    <property type="evidence" value="ECO:0007669"/>
    <property type="project" value="InterPro"/>
</dbReference>
<comment type="subcellular location">
    <subcellularLocation>
        <location evidence="1">Secreted</location>
    </subcellularLocation>
</comment>
<feature type="domain" description="TGF-beta family profile" evidence="10">
    <location>
        <begin position="312"/>
        <end position="428"/>
    </location>
</feature>
<evidence type="ECO:0000256" key="3">
    <source>
        <dbReference type="ARBA" id="ARBA00022525"/>
    </source>
</evidence>
<dbReference type="GO" id="GO:0048731">
    <property type="term" value="P:system development"/>
    <property type="evidence" value="ECO:0007669"/>
    <property type="project" value="UniProtKB-ARBA"/>
</dbReference>
<dbReference type="InterPro" id="IPR001839">
    <property type="entry name" value="TGF-b_C"/>
</dbReference>
<keyword evidence="9" id="KW-1133">Transmembrane helix</keyword>
<dbReference type="PANTHER" id="PTHR12173">
    <property type="entry name" value="GDNF SUBFAMILY OF TGF-BETA FAMILY"/>
    <property type="match status" value="1"/>
</dbReference>
<dbReference type="GeneTree" id="ENSGT00950000182993"/>
<dbReference type="Pfam" id="PF00019">
    <property type="entry name" value="TGF_beta"/>
    <property type="match status" value="1"/>
</dbReference>
<evidence type="ECO:0000313" key="11">
    <source>
        <dbReference type="Ensembl" id="ENSLLEP00000033427.1"/>
    </source>
</evidence>
<feature type="transmembrane region" description="Helical" evidence="9">
    <location>
        <begin position="190"/>
        <end position="212"/>
    </location>
</feature>
<protein>
    <recommendedName>
        <fullName evidence="10">TGF-beta family profile domain-containing protein</fullName>
    </recommendedName>
</protein>
<keyword evidence="9" id="KW-0812">Transmembrane</keyword>
<dbReference type="AlphaFoldDB" id="A0A8C5Q893"/>
<dbReference type="InterPro" id="IPR043401">
    <property type="entry name" value="GDNF_fam"/>
</dbReference>
<name>A0A8C5Q893_9ANUR</name>
<keyword evidence="5 7" id="KW-0339">Growth factor</keyword>
<evidence type="ECO:0000256" key="7">
    <source>
        <dbReference type="RuleBase" id="RU000354"/>
    </source>
</evidence>
<proteinExistence type="inferred from homology"/>
<comment type="similarity">
    <text evidence="2">Belongs to the TGF-beta family. GDNF subfamily.</text>
</comment>
<dbReference type="GO" id="GO:0005576">
    <property type="term" value="C:extracellular region"/>
    <property type="evidence" value="ECO:0007669"/>
    <property type="project" value="UniProtKB-SubCell"/>
</dbReference>
<keyword evidence="3" id="KW-0964">Secreted</keyword>
<dbReference type="SUPFAM" id="SSF57501">
    <property type="entry name" value="Cystine-knot cytokines"/>
    <property type="match status" value="1"/>
</dbReference>
<feature type="region of interest" description="Disordered" evidence="8">
    <location>
        <begin position="276"/>
        <end position="331"/>
    </location>
</feature>
<evidence type="ECO:0000256" key="2">
    <source>
        <dbReference type="ARBA" id="ARBA00009832"/>
    </source>
</evidence>
<reference evidence="11" key="1">
    <citation type="submission" date="2025-08" db="UniProtKB">
        <authorList>
            <consortium name="Ensembl"/>
        </authorList>
    </citation>
    <scope>IDENTIFICATION</scope>
</reference>
<keyword evidence="9" id="KW-0472">Membrane</keyword>
<dbReference type="GO" id="GO:0030116">
    <property type="term" value="F:glial cell-derived neurotrophic factor receptor binding"/>
    <property type="evidence" value="ECO:0007669"/>
    <property type="project" value="InterPro"/>
</dbReference>
<evidence type="ECO:0000256" key="1">
    <source>
        <dbReference type="ARBA" id="ARBA00004613"/>
    </source>
</evidence>
<dbReference type="Gene3D" id="2.10.90.10">
    <property type="entry name" value="Cystine-knot cytokines"/>
    <property type="match status" value="1"/>
</dbReference>
<dbReference type="PROSITE" id="PS51362">
    <property type="entry name" value="TGF_BETA_2"/>
    <property type="match status" value="1"/>
</dbReference>